<comment type="caution">
    <text evidence="2">The sequence shown here is derived from an EMBL/GenBank/DDBJ whole genome shotgun (WGS) entry which is preliminary data.</text>
</comment>
<reference evidence="2 3" key="1">
    <citation type="submission" date="2024-01" db="EMBL/GenBank/DDBJ databases">
        <title>The genome of the rayed Mediterranean limpet Patella caerulea (Linnaeus, 1758).</title>
        <authorList>
            <person name="Anh-Thu Weber A."/>
            <person name="Halstead-Nussloch G."/>
        </authorList>
    </citation>
    <scope>NUCLEOTIDE SEQUENCE [LARGE SCALE GENOMIC DNA]</scope>
    <source>
        <strain evidence="2">AATW-2023a</strain>
        <tissue evidence="2">Whole specimen</tissue>
    </source>
</reference>
<accession>A0AAN8PPB0</accession>
<keyword evidence="3" id="KW-1185">Reference proteome</keyword>
<evidence type="ECO:0000313" key="3">
    <source>
        <dbReference type="Proteomes" id="UP001347796"/>
    </source>
</evidence>
<evidence type="ECO:0000256" key="1">
    <source>
        <dbReference type="SAM" id="MobiDB-lite"/>
    </source>
</evidence>
<dbReference type="AlphaFoldDB" id="A0AAN8PPB0"/>
<feature type="region of interest" description="Disordered" evidence="1">
    <location>
        <begin position="112"/>
        <end position="143"/>
    </location>
</feature>
<protein>
    <submittedName>
        <fullName evidence="2">Uncharacterized protein</fullName>
    </submittedName>
</protein>
<dbReference type="Proteomes" id="UP001347796">
    <property type="component" value="Unassembled WGS sequence"/>
</dbReference>
<name>A0AAN8PPB0_PATCE</name>
<proteinExistence type="predicted"/>
<sequence length="143" mass="16780">MGTLNMVEDWSMEEVVLDELGVAERVEVETTTDNGYEADDDEGYPSDEEWMFGDEEWLVWDPFLCETADDMHSWLYEEAFRPNVTSTPARPATPPPACMFEPYSDIETLKSWYQPDSATPPRKRKQFDDDDEDDMRHVRRRLD</sequence>
<gene>
    <name evidence="2" type="ORF">SNE40_008879</name>
</gene>
<dbReference type="EMBL" id="JAZGQO010000007">
    <property type="protein sequence ID" value="KAK6180914.1"/>
    <property type="molecule type" value="Genomic_DNA"/>
</dbReference>
<evidence type="ECO:0000313" key="2">
    <source>
        <dbReference type="EMBL" id="KAK6180914.1"/>
    </source>
</evidence>
<organism evidence="2 3">
    <name type="scientific">Patella caerulea</name>
    <name type="common">Rayed Mediterranean limpet</name>
    <dbReference type="NCBI Taxonomy" id="87958"/>
    <lineage>
        <taxon>Eukaryota</taxon>
        <taxon>Metazoa</taxon>
        <taxon>Spiralia</taxon>
        <taxon>Lophotrochozoa</taxon>
        <taxon>Mollusca</taxon>
        <taxon>Gastropoda</taxon>
        <taxon>Patellogastropoda</taxon>
        <taxon>Patelloidea</taxon>
        <taxon>Patellidae</taxon>
        <taxon>Patella</taxon>
    </lineage>
</organism>